<protein>
    <submittedName>
        <fullName evidence="1">Uncharacterized protein</fullName>
    </submittedName>
</protein>
<proteinExistence type="predicted"/>
<organism evidence="1">
    <name type="scientific">Rhizophora mucronata</name>
    <name type="common">Asiatic mangrove</name>
    <dbReference type="NCBI Taxonomy" id="61149"/>
    <lineage>
        <taxon>Eukaryota</taxon>
        <taxon>Viridiplantae</taxon>
        <taxon>Streptophyta</taxon>
        <taxon>Embryophyta</taxon>
        <taxon>Tracheophyta</taxon>
        <taxon>Spermatophyta</taxon>
        <taxon>Magnoliopsida</taxon>
        <taxon>eudicotyledons</taxon>
        <taxon>Gunneridae</taxon>
        <taxon>Pentapetalae</taxon>
        <taxon>rosids</taxon>
        <taxon>fabids</taxon>
        <taxon>Malpighiales</taxon>
        <taxon>Rhizophoraceae</taxon>
        <taxon>Rhizophora</taxon>
    </lineage>
</organism>
<accession>A0A2P2PDB2</accession>
<dbReference type="AlphaFoldDB" id="A0A2P2PDB2"/>
<evidence type="ECO:0000313" key="1">
    <source>
        <dbReference type="EMBL" id="MBX52659.1"/>
    </source>
</evidence>
<reference evidence="1" key="1">
    <citation type="submission" date="2018-02" db="EMBL/GenBank/DDBJ databases">
        <title>Rhizophora mucronata_Transcriptome.</title>
        <authorList>
            <person name="Meera S.P."/>
            <person name="Sreeshan A."/>
            <person name="Augustine A."/>
        </authorList>
    </citation>
    <scope>NUCLEOTIDE SEQUENCE</scope>
    <source>
        <tissue evidence="1">Leaf</tissue>
    </source>
</reference>
<dbReference type="EMBL" id="GGEC01072175">
    <property type="protein sequence ID" value="MBX52659.1"/>
    <property type="molecule type" value="Transcribed_RNA"/>
</dbReference>
<sequence length="24" mass="2822">MHVCSNFLMHLSFELCGHVKFLKT</sequence>
<name>A0A2P2PDB2_RHIMU</name>